<feature type="transmembrane region" description="Helical" evidence="5">
    <location>
        <begin position="226"/>
        <end position="247"/>
    </location>
</feature>
<organism evidence="7 8">
    <name type="scientific">Cudoniella acicularis</name>
    <dbReference type="NCBI Taxonomy" id="354080"/>
    <lineage>
        <taxon>Eukaryota</taxon>
        <taxon>Fungi</taxon>
        <taxon>Dikarya</taxon>
        <taxon>Ascomycota</taxon>
        <taxon>Pezizomycotina</taxon>
        <taxon>Leotiomycetes</taxon>
        <taxon>Helotiales</taxon>
        <taxon>Tricladiaceae</taxon>
        <taxon>Cudoniella</taxon>
    </lineage>
</organism>
<dbReference type="InterPro" id="IPR020846">
    <property type="entry name" value="MFS_dom"/>
</dbReference>
<keyword evidence="4 5" id="KW-0472">Membrane</keyword>
<dbReference type="PANTHER" id="PTHR23501:SF43">
    <property type="entry name" value="MULTIDRUG TRANSPORTER, PUTATIVE (AFU_ORTHOLOGUE AFUA_6G03040)-RELATED"/>
    <property type="match status" value="1"/>
</dbReference>
<keyword evidence="8" id="KW-1185">Reference proteome</keyword>
<evidence type="ECO:0000256" key="1">
    <source>
        <dbReference type="ARBA" id="ARBA00004141"/>
    </source>
</evidence>
<comment type="caution">
    <text evidence="7">The sequence shown here is derived from an EMBL/GenBank/DDBJ whole genome shotgun (WGS) entry which is preliminary data.</text>
</comment>
<dbReference type="GO" id="GO:0022857">
    <property type="term" value="F:transmembrane transporter activity"/>
    <property type="evidence" value="ECO:0007669"/>
    <property type="project" value="InterPro"/>
</dbReference>
<evidence type="ECO:0000313" key="7">
    <source>
        <dbReference type="EMBL" id="KAF4620101.1"/>
    </source>
</evidence>
<dbReference type="InterPro" id="IPR011701">
    <property type="entry name" value="MFS"/>
</dbReference>
<evidence type="ECO:0000259" key="6">
    <source>
        <dbReference type="PROSITE" id="PS50850"/>
    </source>
</evidence>
<keyword evidence="2 5" id="KW-0812">Transmembrane</keyword>
<protein>
    <recommendedName>
        <fullName evidence="6">Major facilitator superfamily (MFS) profile domain-containing protein</fullName>
    </recommendedName>
</protein>
<dbReference type="InterPro" id="IPR036259">
    <property type="entry name" value="MFS_trans_sf"/>
</dbReference>
<feature type="domain" description="Major facilitator superfamily (MFS) profile" evidence="6">
    <location>
        <begin position="102"/>
        <end position="619"/>
    </location>
</feature>
<dbReference type="EMBL" id="JAAMPI010002025">
    <property type="protein sequence ID" value="KAF4620101.1"/>
    <property type="molecule type" value="Genomic_DNA"/>
</dbReference>
<sequence>MDGANDERRSSWRMSRMSRASRPYSWTWEAFANPQAWSNFETTPIHELWQVPEEIGRNSVANTSTDGEFDTRKVYKDAHIENIEAQDPNTSQYVTGARLKLMSLGCMLMMFLVNIEVPVMGTSLIAITDDLHGFRQQGWVVTGYLVTYTSMVIIWSKISDIFGRKPVAILSMAIFTVSTAACGTAQTMTQLVIFRAFKGIGGAGGVCMALVMAYEMVPKHKYPIMGVQVAAAVALASLVGPILGGGISERWNWRWVFLVMVPAGALTIAILTFIPKNFPHQGNKNYVALKWWEKFSLSSLARFDLIGAFLLLGWTLLLVTVLLEAGTEFAWSSTTSIALLCIAGVLFILFMVNENIITKDTWIQEPIFPWRFLKNRPWMGTLLQVHPYPLQEPEKANFPSISLLSGIPYTTITIAIPQKLQTVYGVTPLQAGICLIPFNLLITISAAIINIFVMATRIPPIYLLLAGSLIQLTGLILFSTLPTTASAVIPSAMYGYQVMTGWGIGMIFGITLLLPPHVVEPRDLGGALLQSRVLGGALGLSIASAVLNNSLTSNLRDIISSNQLATLLQNTQAVRLFSEEVKGVVLSVFLEGYNKQMRIMVGFTVLQVVVCGLLWRGGKVEGGERGQIRVVVEKENAGNGGK</sequence>
<dbReference type="OrthoDB" id="440553at2759"/>
<proteinExistence type="predicted"/>
<dbReference type="AlphaFoldDB" id="A0A8H4QZN1"/>
<feature type="transmembrane region" description="Helical" evidence="5">
    <location>
        <begin position="461"/>
        <end position="481"/>
    </location>
</feature>
<feature type="transmembrane region" description="Helical" evidence="5">
    <location>
        <begin position="253"/>
        <end position="274"/>
    </location>
</feature>
<dbReference type="PANTHER" id="PTHR23501">
    <property type="entry name" value="MAJOR FACILITATOR SUPERFAMILY"/>
    <property type="match status" value="1"/>
</dbReference>
<evidence type="ECO:0000313" key="8">
    <source>
        <dbReference type="Proteomes" id="UP000566819"/>
    </source>
</evidence>
<evidence type="ECO:0000256" key="5">
    <source>
        <dbReference type="SAM" id="Phobius"/>
    </source>
</evidence>
<evidence type="ECO:0000256" key="2">
    <source>
        <dbReference type="ARBA" id="ARBA00022692"/>
    </source>
</evidence>
<dbReference type="PROSITE" id="PS50850">
    <property type="entry name" value="MFS"/>
    <property type="match status" value="1"/>
</dbReference>
<dbReference type="Pfam" id="PF07690">
    <property type="entry name" value="MFS_1"/>
    <property type="match status" value="1"/>
</dbReference>
<name>A0A8H4QZN1_9HELO</name>
<dbReference type="Proteomes" id="UP000566819">
    <property type="component" value="Unassembled WGS sequence"/>
</dbReference>
<keyword evidence="3 5" id="KW-1133">Transmembrane helix</keyword>
<accession>A0A8H4QZN1</accession>
<reference evidence="7 8" key="1">
    <citation type="submission" date="2020-03" db="EMBL/GenBank/DDBJ databases">
        <title>Draft Genome Sequence of Cudoniella acicularis.</title>
        <authorList>
            <person name="Buettner E."/>
            <person name="Kellner H."/>
        </authorList>
    </citation>
    <scope>NUCLEOTIDE SEQUENCE [LARGE SCALE GENOMIC DNA]</scope>
    <source>
        <strain evidence="7 8">DSM 108380</strain>
    </source>
</reference>
<feature type="transmembrane region" description="Helical" evidence="5">
    <location>
        <begin position="493"/>
        <end position="514"/>
    </location>
</feature>
<dbReference type="SUPFAM" id="SSF103473">
    <property type="entry name" value="MFS general substrate transporter"/>
    <property type="match status" value="1"/>
</dbReference>
<feature type="transmembrane region" description="Helical" evidence="5">
    <location>
        <begin position="429"/>
        <end position="454"/>
    </location>
</feature>
<feature type="transmembrane region" description="Helical" evidence="5">
    <location>
        <begin position="329"/>
        <end position="352"/>
    </location>
</feature>
<dbReference type="Gene3D" id="1.20.1720.10">
    <property type="entry name" value="Multidrug resistance protein D"/>
    <property type="match status" value="1"/>
</dbReference>
<feature type="transmembrane region" description="Helical" evidence="5">
    <location>
        <begin position="101"/>
        <end position="126"/>
    </location>
</feature>
<dbReference type="GO" id="GO:0005886">
    <property type="term" value="C:plasma membrane"/>
    <property type="evidence" value="ECO:0007669"/>
    <property type="project" value="TreeGrafter"/>
</dbReference>
<feature type="transmembrane region" description="Helical" evidence="5">
    <location>
        <begin position="138"/>
        <end position="155"/>
    </location>
</feature>
<feature type="transmembrane region" description="Helical" evidence="5">
    <location>
        <begin position="192"/>
        <end position="214"/>
    </location>
</feature>
<comment type="subcellular location">
    <subcellularLocation>
        <location evidence="1">Membrane</location>
        <topology evidence="1">Multi-pass membrane protein</topology>
    </subcellularLocation>
</comment>
<evidence type="ECO:0000256" key="3">
    <source>
        <dbReference type="ARBA" id="ARBA00022989"/>
    </source>
</evidence>
<gene>
    <name evidence="7" type="ORF">G7Y89_g14721</name>
</gene>
<feature type="transmembrane region" description="Helical" evidence="5">
    <location>
        <begin position="303"/>
        <end position="323"/>
    </location>
</feature>
<evidence type="ECO:0000256" key="4">
    <source>
        <dbReference type="ARBA" id="ARBA00023136"/>
    </source>
</evidence>